<evidence type="ECO:0000313" key="1">
    <source>
        <dbReference type="EMBL" id="KAK7072659.1"/>
    </source>
</evidence>
<gene>
    <name evidence="1" type="ORF">SK128_022032</name>
</gene>
<dbReference type="AlphaFoldDB" id="A0AAN8X485"/>
<evidence type="ECO:0000313" key="2">
    <source>
        <dbReference type="Proteomes" id="UP001381693"/>
    </source>
</evidence>
<name>A0AAN8X485_HALRR</name>
<dbReference type="Proteomes" id="UP001381693">
    <property type="component" value="Unassembled WGS sequence"/>
</dbReference>
<keyword evidence="2" id="KW-1185">Reference proteome</keyword>
<organism evidence="1 2">
    <name type="scientific">Halocaridina rubra</name>
    <name type="common">Hawaiian red shrimp</name>
    <dbReference type="NCBI Taxonomy" id="373956"/>
    <lineage>
        <taxon>Eukaryota</taxon>
        <taxon>Metazoa</taxon>
        <taxon>Ecdysozoa</taxon>
        <taxon>Arthropoda</taxon>
        <taxon>Crustacea</taxon>
        <taxon>Multicrustacea</taxon>
        <taxon>Malacostraca</taxon>
        <taxon>Eumalacostraca</taxon>
        <taxon>Eucarida</taxon>
        <taxon>Decapoda</taxon>
        <taxon>Pleocyemata</taxon>
        <taxon>Caridea</taxon>
        <taxon>Atyoidea</taxon>
        <taxon>Atyidae</taxon>
        <taxon>Halocaridina</taxon>
    </lineage>
</organism>
<protein>
    <submittedName>
        <fullName evidence="1">Uncharacterized protein</fullName>
    </submittedName>
</protein>
<reference evidence="1 2" key="1">
    <citation type="submission" date="2023-11" db="EMBL/GenBank/DDBJ databases">
        <title>Halocaridina rubra genome assembly.</title>
        <authorList>
            <person name="Smith C."/>
        </authorList>
    </citation>
    <scope>NUCLEOTIDE SEQUENCE [LARGE SCALE GENOMIC DNA]</scope>
    <source>
        <strain evidence="1">EP-1</strain>
        <tissue evidence="1">Whole</tissue>
    </source>
</reference>
<accession>A0AAN8X485</accession>
<dbReference type="EMBL" id="JAXCGZ010013381">
    <property type="protein sequence ID" value="KAK7072659.1"/>
    <property type="molecule type" value="Genomic_DNA"/>
</dbReference>
<comment type="caution">
    <text evidence="1">The sequence shown here is derived from an EMBL/GenBank/DDBJ whole genome shotgun (WGS) entry which is preliminary data.</text>
</comment>
<sequence length="54" mass="6524">MKTNIRKYMKLFTYKWRDTLRVLTPMVPEAPQMRCGGSKWDFPYQSGTTFKKIF</sequence>
<proteinExistence type="predicted"/>